<gene>
    <name evidence="1" type="ORF">CHGG_04311</name>
</gene>
<keyword evidence="2" id="KW-1185">Reference proteome</keyword>
<organism evidence="1 2">
    <name type="scientific">Chaetomium globosum (strain ATCC 6205 / CBS 148.51 / DSM 1962 / NBRC 6347 / NRRL 1970)</name>
    <name type="common">Soil fungus</name>
    <dbReference type="NCBI Taxonomy" id="306901"/>
    <lineage>
        <taxon>Eukaryota</taxon>
        <taxon>Fungi</taxon>
        <taxon>Dikarya</taxon>
        <taxon>Ascomycota</taxon>
        <taxon>Pezizomycotina</taxon>
        <taxon>Sordariomycetes</taxon>
        <taxon>Sordariomycetidae</taxon>
        <taxon>Sordariales</taxon>
        <taxon>Chaetomiaceae</taxon>
        <taxon>Chaetomium</taxon>
    </lineage>
</organism>
<dbReference type="RefSeq" id="XP_001223525.1">
    <property type="nucleotide sequence ID" value="XM_001223524.1"/>
</dbReference>
<evidence type="ECO:0000313" key="2">
    <source>
        <dbReference type="Proteomes" id="UP000001056"/>
    </source>
</evidence>
<protein>
    <submittedName>
        <fullName evidence="1">Uncharacterized protein</fullName>
    </submittedName>
</protein>
<proteinExistence type="predicted"/>
<dbReference type="HOGENOM" id="CLU_2333442_0_0_1"/>
<name>Q2H1N5_CHAGB</name>
<dbReference type="InParanoid" id="Q2H1N5"/>
<dbReference type="AlphaFoldDB" id="Q2H1N5"/>
<accession>Q2H1N5</accession>
<dbReference type="VEuPathDB" id="FungiDB:CHGG_04311"/>
<sequence length="98" mass="10585">MLLCPEELAVDDECLEVGLGSGGARTVCWGLDGLSAVGPPPVYKGFRGQHGNEMQPVPALRPRQLHVQAHEAGSSRCAAKVTPLRLTRTSENCFPWLF</sequence>
<evidence type="ECO:0000313" key="1">
    <source>
        <dbReference type="EMBL" id="EAQ87692.1"/>
    </source>
</evidence>
<dbReference type="Proteomes" id="UP000001056">
    <property type="component" value="Unassembled WGS sequence"/>
</dbReference>
<reference evidence="2" key="1">
    <citation type="journal article" date="2015" name="Genome Announc.">
        <title>Draft genome sequence of the cellulolytic fungus Chaetomium globosum.</title>
        <authorList>
            <person name="Cuomo C.A."/>
            <person name="Untereiner W.A."/>
            <person name="Ma L.-J."/>
            <person name="Grabherr M."/>
            <person name="Birren B.W."/>
        </authorList>
    </citation>
    <scope>NUCLEOTIDE SEQUENCE [LARGE SCALE GENOMIC DNA]</scope>
    <source>
        <strain evidence="2">ATCC 6205 / CBS 148.51 / DSM 1962 / NBRC 6347 / NRRL 1970</strain>
    </source>
</reference>
<dbReference type="GeneID" id="4392040"/>
<dbReference type="EMBL" id="CH408032">
    <property type="protein sequence ID" value="EAQ87692.1"/>
    <property type="molecule type" value="Genomic_DNA"/>
</dbReference>